<dbReference type="PANTHER" id="PTHR43775">
    <property type="entry name" value="FATTY ACID SYNTHASE"/>
    <property type="match status" value="1"/>
</dbReference>
<dbReference type="Gene3D" id="3.40.50.720">
    <property type="entry name" value="NAD(P)-binding Rossmann-like Domain"/>
    <property type="match status" value="2"/>
</dbReference>
<dbReference type="InterPro" id="IPR001242">
    <property type="entry name" value="Condensation_dom"/>
</dbReference>
<dbReference type="InterPro" id="IPR006162">
    <property type="entry name" value="Ppantetheine_attach_site"/>
</dbReference>
<evidence type="ECO:0000259" key="12">
    <source>
        <dbReference type="PROSITE" id="PS52019"/>
    </source>
</evidence>
<dbReference type="InterPro" id="IPR036736">
    <property type="entry name" value="ACP-like_sf"/>
</dbReference>
<name>A0ABR1P3Z8_DIAER</name>
<feature type="domain" description="Ketosynthase family 3 (KS3)" evidence="11">
    <location>
        <begin position="14"/>
        <end position="449"/>
    </location>
</feature>
<dbReference type="InterPro" id="IPR036291">
    <property type="entry name" value="NAD(P)-bd_dom_sf"/>
</dbReference>
<dbReference type="PROSITE" id="PS52019">
    <property type="entry name" value="PKS_MFAS_DH"/>
    <property type="match status" value="1"/>
</dbReference>
<dbReference type="InterPro" id="IPR049551">
    <property type="entry name" value="PKS_DH_C"/>
</dbReference>
<dbReference type="Proteomes" id="UP001430848">
    <property type="component" value="Unassembled WGS sequence"/>
</dbReference>
<dbReference type="SUPFAM" id="SSF52151">
    <property type="entry name" value="FabD/lysophospholipase-like"/>
    <property type="match status" value="1"/>
</dbReference>
<dbReference type="Gene3D" id="3.30.559.10">
    <property type="entry name" value="Chloramphenicol acetyltransferase-like domain"/>
    <property type="match status" value="1"/>
</dbReference>
<dbReference type="InterPro" id="IPR023213">
    <property type="entry name" value="CAT-like_dom_sf"/>
</dbReference>
<dbReference type="SMART" id="SM00823">
    <property type="entry name" value="PKS_PP"/>
    <property type="match status" value="1"/>
</dbReference>
<dbReference type="InterPro" id="IPR042104">
    <property type="entry name" value="PKS_dehydratase_sf"/>
</dbReference>
<evidence type="ECO:0000259" key="11">
    <source>
        <dbReference type="PROSITE" id="PS52004"/>
    </source>
</evidence>
<dbReference type="Pfam" id="PF00109">
    <property type="entry name" value="ketoacyl-synt"/>
    <property type="match status" value="1"/>
</dbReference>
<dbReference type="PROSITE" id="PS00606">
    <property type="entry name" value="KS3_1"/>
    <property type="match status" value="1"/>
</dbReference>
<evidence type="ECO:0000256" key="8">
    <source>
        <dbReference type="PROSITE-ProRule" id="PRU01363"/>
    </source>
</evidence>
<dbReference type="InterPro" id="IPR020807">
    <property type="entry name" value="PKS_DH"/>
</dbReference>
<feature type="domain" description="Carrier" evidence="10">
    <location>
        <begin position="2190"/>
        <end position="2268"/>
    </location>
</feature>
<dbReference type="Pfam" id="PF16197">
    <property type="entry name" value="KAsynt_C_assoc"/>
    <property type="match status" value="1"/>
</dbReference>
<dbReference type="PROSITE" id="PS50075">
    <property type="entry name" value="CARRIER"/>
    <property type="match status" value="1"/>
</dbReference>
<dbReference type="Pfam" id="PF00550">
    <property type="entry name" value="PP-binding"/>
    <property type="match status" value="1"/>
</dbReference>
<dbReference type="InterPro" id="IPR009081">
    <property type="entry name" value="PP-bd_ACP"/>
</dbReference>
<organism evidence="13 14">
    <name type="scientific">Diaporthe eres</name>
    <name type="common">Phomopsis oblonga</name>
    <dbReference type="NCBI Taxonomy" id="83184"/>
    <lineage>
        <taxon>Eukaryota</taxon>
        <taxon>Fungi</taxon>
        <taxon>Dikarya</taxon>
        <taxon>Ascomycota</taxon>
        <taxon>Pezizomycotina</taxon>
        <taxon>Sordariomycetes</taxon>
        <taxon>Sordariomycetidae</taxon>
        <taxon>Diaporthales</taxon>
        <taxon>Diaporthaceae</taxon>
        <taxon>Diaporthe</taxon>
        <taxon>Diaporthe eres species complex</taxon>
    </lineage>
</organism>
<feature type="active site" description="Proton acceptor; for dehydratase activity" evidence="8">
    <location>
        <position position="986"/>
    </location>
</feature>
<dbReference type="InterPro" id="IPR013968">
    <property type="entry name" value="PKS_KR"/>
</dbReference>
<dbReference type="PROSITE" id="PS52004">
    <property type="entry name" value="KS3_2"/>
    <property type="match status" value="1"/>
</dbReference>
<dbReference type="Pfam" id="PF14765">
    <property type="entry name" value="PS-DH"/>
    <property type="match status" value="1"/>
</dbReference>
<dbReference type="InterPro" id="IPR016035">
    <property type="entry name" value="Acyl_Trfase/lysoPLipase"/>
</dbReference>
<dbReference type="InterPro" id="IPR057326">
    <property type="entry name" value="KR_dom"/>
</dbReference>
<evidence type="ECO:0000313" key="14">
    <source>
        <dbReference type="Proteomes" id="UP001430848"/>
    </source>
</evidence>
<dbReference type="InterPro" id="IPR020806">
    <property type="entry name" value="PKS_PP-bd"/>
</dbReference>
<proteinExistence type="predicted"/>
<dbReference type="Gene3D" id="3.40.47.10">
    <property type="match status" value="1"/>
</dbReference>
<evidence type="ECO:0000256" key="7">
    <source>
        <dbReference type="ARBA" id="ARBA00023268"/>
    </source>
</evidence>
<dbReference type="SMART" id="SM00826">
    <property type="entry name" value="PKS_DH"/>
    <property type="match status" value="1"/>
</dbReference>
<dbReference type="InterPro" id="IPR014031">
    <property type="entry name" value="Ketoacyl_synth_C"/>
</dbReference>
<keyword evidence="6" id="KW-0560">Oxidoreductase</keyword>
<dbReference type="Pfam" id="PF00698">
    <property type="entry name" value="Acyl_transf_1"/>
    <property type="match status" value="1"/>
</dbReference>
<evidence type="ECO:0000313" key="13">
    <source>
        <dbReference type="EMBL" id="KAK7725822.1"/>
    </source>
</evidence>
<keyword evidence="7" id="KW-0511">Multifunctional enzyme</keyword>
<keyword evidence="5" id="KW-0677">Repeat</keyword>
<dbReference type="SMART" id="SM00825">
    <property type="entry name" value="PKS_KS"/>
    <property type="match status" value="1"/>
</dbReference>
<feature type="domain" description="PKS/mFAS DH" evidence="12">
    <location>
        <begin position="954"/>
        <end position="1251"/>
    </location>
</feature>
<accession>A0ABR1P3Z8</accession>
<dbReference type="SMART" id="SM00827">
    <property type="entry name" value="PKS_AT"/>
    <property type="match status" value="1"/>
</dbReference>
<keyword evidence="3" id="KW-0436">Ligase</keyword>
<keyword evidence="1" id="KW-0596">Phosphopantetheine</keyword>
<dbReference type="SUPFAM" id="SSF53335">
    <property type="entry name" value="S-adenosyl-L-methionine-dependent methyltransferases"/>
    <property type="match status" value="1"/>
</dbReference>
<protein>
    <submittedName>
        <fullName evidence="13">PKS/NRPS-like protein biosynthetic cluster</fullName>
    </submittedName>
</protein>
<dbReference type="SUPFAM" id="SSF52777">
    <property type="entry name" value="CoA-dependent acyltransferases"/>
    <property type="match status" value="2"/>
</dbReference>
<evidence type="ECO:0000256" key="6">
    <source>
        <dbReference type="ARBA" id="ARBA00023002"/>
    </source>
</evidence>
<dbReference type="CDD" id="cd02440">
    <property type="entry name" value="AdoMet_MTases"/>
    <property type="match status" value="1"/>
</dbReference>
<evidence type="ECO:0000256" key="2">
    <source>
        <dbReference type="ARBA" id="ARBA00022553"/>
    </source>
</evidence>
<dbReference type="Gene3D" id="3.10.129.110">
    <property type="entry name" value="Polyketide synthase dehydratase"/>
    <property type="match status" value="1"/>
</dbReference>
<dbReference type="InterPro" id="IPR016036">
    <property type="entry name" value="Malonyl_transacylase_ACP-bd"/>
</dbReference>
<feature type="region of interest" description="N-terminal hotdog fold" evidence="8">
    <location>
        <begin position="954"/>
        <end position="1088"/>
    </location>
</feature>
<dbReference type="InterPro" id="IPR016039">
    <property type="entry name" value="Thiolase-like"/>
</dbReference>
<dbReference type="InterPro" id="IPR049552">
    <property type="entry name" value="PKS_DH_N"/>
</dbReference>
<dbReference type="EMBL" id="JAKNSF020000047">
    <property type="protein sequence ID" value="KAK7725822.1"/>
    <property type="molecule type" value="Genomic_DNA"/>
</dbReference>
<dbReference type="Pfam" id="PF02801">
    <property type="entry name" value="Ketoacyl-synt_C"/>
    <property type="match status" value="1"/>
</dbReference>
<dbReference type="SUPFAM" id="SSF53901">
    <property type="entry name" value="Thiolase-like"/>
    <property type="match status" value="1"/>
</dbReference>
<dbReference type="Pfam" id="PF08659">
    <property type="entry name" value="KR"/>
    <property type="match status" value="1"/>
</dbReference>
<keyword evidence="14" id="KW-1185">Reference proteome</keyword>
<evidence type="ECO:0000256" key="9">
    <source>
        <dbReference type="SAM" id="MobiDB-lite"/>
    </source>
</evidence>
<dbReference type="CDD" id="cd19532">
    <property type="entry name" value="C_PKS-NRPS"/>
    <property type="match status" value="1"/>
</dbReference>
<keyword evidence="2" id="KW-0597">Phosphoprotein</keyword>
<dbReference type="SUPFAM" id="SSF47336">
    <property type="entry name" value="ACP-like"/>
    <property type="match status" value="1"/>
</dbReference>
<dbReference type="InterPro" id="IPR013216">
    <property type="entry name" value="Methyltransf_11"/>
</dbReference>
<evidence type="ECO:0000259" key="10">
    <source>
        <dbReference type="PROSITE" id="PS50075"/>
    </source>
</evidence>
<gene>
    <name evidence="13" type="ORF">SLS63_007977</name>
</gene>
<feature type="region of interest" description="Disordered" evidence="9">
    <location>
        <begin position="2273"/>
        <end position="2316"/>
    </location>
</feature>
<dbReference type="InterPro" id="IPR018201">
    <property type="entry name" value="Ketoacyl_synth_AS"/>
</dbReference>
<comment type="caution">
    <text evidence="13">The sequence shown here is derived from an EMBL/GenBank/DDBJ whole genome shotgun (WGS) entry which is preliminary data.</text>
</comment>
<dbReference type="InterPro" id="IPR029063">
    <property type="entry name" value="SAM-dependent_MTases_sf"/>
</dbReference>
<dbReference type="InterPro" id="IPR014030">
    <property type="entry name" value="Ketoacyl_synth_N"/>
</dbReference>
<dbReference type="Gene3D" id="3.40.50.150">
    <property type="entry name" value="Vaccinia Virus protein VP39"/>
    <property type="match status" value="1"/>
</dbReference>
<dbReference type="SUPFAM" id="SSF55048">
    <property type="entry name" value="Probable ACP-binding domain of malonyl-CoA ACP transacylase"/>
    <property type="match status" value="1"/>
</dbReference>
<reference evidence="13 14" key="1">
    <citation type="submission" date="2024-02" db="EMBL/GenBank/DDBJ databases">
        <title>De novo assembly and annotation of 12 fungi associated with fruit tree decline syndrome in Ontario, Canada.</title>
        <authorList>
            <person name="Sulman M."/>
            <person name="Ellouze W."/>
            <person name="Ilyukhin E."/>
        </authorList>
    </citation>
    <scope>NUCLEOTIDE SEQUENCE [LARGE SCALE GENOMIC DNA]</scope>
    <source>
        <strain evidence="13 14">M169</strain>
    </source>
</reference>
<sequence>MQRTKYWFTMAIEGGDIAIIGSGCRFPGGSTSPDKLWELLSEPRLVASEVPSLKGYYHKNAQYHGHANVREAYLLEGEGVHRRFDAGFFGISPSEANNVDPQTRLLLEVVYEALESGGQTIDKLKGSDTAVYAGQMVNDYELLMYRDHENYGKYHATGASRAMMSNRISYFFDWHGPSMTIDTACSSSLVALHHAVQQLRSGHSRVAIVAGSNLIYDAGTFIAETNLQMLSPGGRSRMWDADADGYARGEGVAAIVLKTRQAAEADGDHIECIIRETALNQDGRTRGQTMPSAAAQAQLIKDCYARAGLDLSNPVDRPQYFEAHGTGTPAGDPIEAEAVASALFPDGRGVDESFRPLFVGSCKTVIGHTEGTAGIAGILKASLALQHARIPPNLHFNRLNPDVRPFYDNLCIPTGAEKPWPSMAWQGPRRASVNSFGFGGTNAHAILESYTPRADPIPSDHVNVPPCIPFVFSAASESSLKQYLESFCDYLSRGDSVSSLHEIASSLAARRTRFPVAVAIGACTRYELQRKIQQKLEASRSDPELRVGFRTTRRDAAAGASKPRVLGVFTGQGAQWAQMGLELITTFPASKNIMERLQRRLDQLPVADRPAWSLLQELQKDASSTRVMSAAISQPLCTAIQIIQVDLLRAAGIEFSVVVGHSSGEIAAAYAAGLLSAEDAICIAYYRGLHSGSSHGAAQRGAMMAVGTSAKDAEDLLGFPEFEGRACVAAVNSKQSVTLSGDQDALREMEVVFGDEEKFTRFLKVDRAYHSHHMKACSSEYLDSLEALGVEICRGNQTRWFSSVSGSELGEDDLLRGPYWENNMAQPVLFMQAIDQACIAMKQLNLVVELGPHPALKGPALETIQDRLSCTVPYTGLFHRGVSSIVSLADGLGYAWTHLGEGGVDLQSYGEFISGRSNSGPVKGLPTYAWDHQSEYWHESRWGGAVRLRQDPVNELLGHLTPDSTEHDMRWRHMLRLSEIPWLSGHRLQNGIIFPAAGYVVSVLEAAQMLCKKSPIKTIELVDLDIVSALMFEHENSSMEIILSLTNISRRKERVIEAEFKYHAAAADGSDDLKLKASGRVRVHLGEPDDAALPARRPSLSNMLPVSKEKFYESIAEIGYQYGGLFKALEGIQRKLGAATGSISTLESSSLMIHPAALDAAFLAWGLADPSVELAVESSTSPAGLVEAATFTTCLARTIQQIVHRYPRMHILELSSETGAATKTILDDIGSKFASYTVATHASALTTSESELAWLNDKRLISKNLDFSCDLKEQGFVDSSYDLVVAPDSFPGVSDLDQALRKVRRLLKPGGHLVVLSPLPHPNSSFGDVSVAVPEMTPALRPNLKDWDDLLRTTGFSGIDTSNRDVEAAIPLSVFVSQAVDEKIAFLRNPLSLALPSSERLVQDLVILGGNSLATGDLTKQVSAALKVFCSRIQTADSLHDFVNLRITPGTVILNLQDLDGSVFEHLDDKTWKALKRMTLHTGTLIWVTRGRRAENPRANMATGLLRAAARENPALDYVLLEIEEASDSDHRIIAETLLRHKAASRWCHQDDLLFTAENELVVDKAGRLLVPRLMPSQEMNDRYNSSGREVRTPVRADTHEVGLSMRDAKWDVSLIPPSSQPQDGRLRLQTTHSLISPVRVAEFGSMFVVLGRDTTSSRDVVALSSNNASFVHVHPKLVIPVGEYRRSEDRVLWLTANHLLASIILRGLSEGDKVLVHGWQRESVWILAERARILGVEAKFTTTDHESSEADGFKRIVLHPNVSASALDQLAQEDFSVFVDMTNPAETETIGSLISSSLSTYCRKENYASLFAKHAYNPRESHLEGIHARLDEAMKWASAVMAQPGEAVCTQDAIPAIPLASVPGEHSAVEPLTVVDWASTSAVSARAFPVDSMVSFPDNRTYWLVGLTGGVGLSLCEWMVQRGARSFVISSRSPNIEAAWLDEMRAKGVVVKVSECDVTNESQVRALYQEVSSSMPPIAGVAQGVMVLEDTSLQDMTLDQLLAVTKPKVEGSIYLDRLFSDNVLDFFIFFSSVSTVVGNHGQANYAAANAFMASLAEQRRARGVAASVIDIGPIAGIGYISRSFEDGALDRMTMRTSGWAKTSERDFHQLFGEAVLAGRPGSTGPIEIGSGLRRVHQGEDDQPVWHSWPRMSHLISGGEGFVDPAQGGAEARVPIKDRLSKAPDGEVYNIIWDAFTTQLESHFQLDTRDASKEELATMRLDQMGIDSLTAMEIRGWFMKTLEVNIPVLKILNGSSIGELVAVATDAIQERRAQTVDEGSDASATSQELADSSSTDPDEPGDTDDENGASRPGSLRDFAQSGQTIVKSVPVSFTQARFYPSGIFLEDLVGLNHTAWGKITGAIDPERLRQAVLAVGQQHEILRTAFFDQDGQQMQHILKTSNLHLEHQQTEDEEKVERIAMTIQKGHVYDVARGETIRLILMSRPGGENYLVIGVHPLIMDATGIQVFLRWLAFHYTNPNSQPRVKQFATASQQRHAALAAGAFRPELEYWRREFPSPPPALPLLTVSKVRERPVLRAYENITADCRIGPDTKARIAGICRQLRTTPFHFYLAALRALLLRYCDGGGEDVTTAVAENGRGRDAEEMEVIGPLYNLVLVRIVADLSTRFRDLLEVARDKTYAGLANGNMPFIKVVEELGLQRNAKHTPFFQVFADYRTGQRETVAFGEENELRFMGFDLNVPYDVYLDTVDVPDGDCAHCLFLRKDLFDQPAAERLASSYKRLIEAFAAEPESSVGMVDLAAPEETEEAGLGT</sequence>
<dbReference type="InterPro" id="IPR020841">
    <property type="entry name" value="PKS_Beta-ketoAc_synthase_dom"/>
</dbReference>
<feature type="region of interest" description="C-terminal hotdog fold" evidence="8">
    <location>
        <begin position="1103"/>
        <end position="1251"/>
    </location>
</feature>
<evidence type="ECO:0000256" key="1">
    <source>
        <dbReference type="ARBA" id="ARBA00022450"/>
    </source>
</evidence>
<dbReference type="PROSITE" id="PS00012">
    <property type="entry name" value="PHOSPHOPANTETHEINE"/>
    <property type="match status" value="1"/>
</dbReference>
<dbReference type="Gene3D" id="3.40.366.10">
    <property type="entry name" value="Malonyl-Coenzyme A Acyl Carrier Protein, domain 2"/>
    <property type="match status" value="1"/>
</dbReference>
<dbReference type="Pfam" id="PF00668">
    <property type="entry name" value="Condensation"/>
    <property type="match status" value="1"/>
</dbReference>
<evidence type="ECO:0000256" key="5">
    <source>
        <dbReference type="ARBA" id="ARBA00022737"/>
    </source>
</evidence>
<dbReference type="SMART" id="SM00822">
    <property type="entry name" value="PKS_KR"/>
    <property type="match status" value="1"/>
</dbReference>
<dbReference type="Pfam" id="PF08241">
    <property type="entry name" value="Methyltransf_11"/>
    <property type="match status" value="1"/>
</dbReference>
<keyword evidence="4" id="KW-0808">Transferase</keyword>
<evidence type="ECO:0000256" key="3">
    <source>
        <dbReference type="ARBA" id="ARBA00022598"/>
    </source>
</evidence>
<dbReference type="Gene3D" id="3.30.559.30">
    <property type="entry name" value="Nonribosomal peptide synthetase, condensation domain"/>
    <property type="match status" value="1"/>
</dbReference>
<dbReference type="InterPro" id="IPR050091">
    <property type="entry name" value="PKS_NRPS_Biosynth_Enz"/>
</dbReference>
<dbReference type="Gene3D" id="1.10.1200.10">
    <property type="entry name" value="ACP-like"/>
    <property type="match status" value="1"/>
</dbReference>
<feature type="compositionally biased region" description="Acidic residues" evidence="9">
    <location>
        <begin position="2296"/>
        <end position="2307"/>
    </location>
</feature>
<dbReference type="InterPro" id="IPR049900">
    <property type="entry name" value="PKS_mFAS_DH"/>
</dbReference>
<dbReference type="InterPro" id="IPR014043">
    <property type="entry name" value="Acyl_transferase_dom"/>
</dbReference>
<dbReference type="SUPFAM" id="SSF51735">
    <property type="entry name" value="NAD(P)-binding Rossmann-fold domains"/>
    <property type="match status" value="1"/>
</dbReference>
<dbReference type="InterPro" id="IPR001227">
    <property type="entry name" value="Ac_transferase_dom_sf"/>
</dbReference>
<dbReference type="PANTHER" id="PTHR43775:SF20">
    <property type="entry name" value="HYBRID PKS-NRPS SYNTHETASE APDA"/>
    <property type="match status" value="1"/>
</dbReference>
<dbReference type="Pfam" id="PF21089">
    <property type="entry name" value="PKS_DH_N"/>
    <property type="match status" value="1"/>
</dbReference>
<feature type="active site" description="Proton donor; for dehydratase activity" evidence="8">
    <location>
        <position position="1159"/>
    </location>
</feature>
<evidence type="ECO:0000256" key="4">
    <source>
        <dbReference type="ARBA" id="ARBA00022679"/>
    </source>
</evidence>
<dbReference type="CDD" id="cd00833">
    <property type="entry name" value="PKS"/>
    <property type="match status" value="1"/>
</dbReference>
<dbReference type="InterPro" id="IPR032821">
    <property type="entry name" value="PKS_assoc"/>
</dbReference>